<sequence length="42" mass="4583">MFISLWVVEPANDRPYGGDWGSDLLHHRRAALVGAYSVGVVA</sequence>
<dbReference type="EMBL" id="JAQIZT010000016">
    <property type="protein sequence ID" value="KAJ6969000.1"/>
    <property type="molecule type" value="Genomic_DNA"/>
</dbReference>
<protein>
    <submittedName>
        <fullName evidence="1">Uncharacterized protein</fullName>
    </submittedName>
</protein>
<evidence type="ECO:0000313" key="2">
    <source>
        <dbReference type="Proteomes" id="UP001164929"/>
    </source>
</evidence>
<dbReference type="Proteomes" id="UP001164929">
    <property type="component" value="Chromosome 16"/>
</dbReference>
<proteinExistence type="predicted"/>
<organism evidence="1 2">
    <name type="scientific">Populus alba x Populus x berolinensis</name>
    <dbReference type="NCBI Taxonomy" id="444605"/>
    <lineage>
        <taxon>Eukaryota</taxon>
        <taxon>Viridiplantae</taxon>
        <taxon>Streptophyta</taxon>
        <taxon>Embryophyta</taxon>
        <taxon>Tracheophyta</taxon>
        <taxon>Spermatophyta</taxon>
        <taxon>Magnoliopsida</taxon>
        <taxon>eudicotyledons</taxon>
        <taxon>Gunneridae</taxon>
        <taxon>Pentapetalae</taxon>
        <taxon>rosids</taxon>
        <taxon>fabids</taxon>
        <taxon>Malpighiales</taxon>
        <taxon>Salicaceae</taxon>
        <taxon>Saliceae</taxon>
        <taxon>Populus</taxon>
    </lineage>
</organism>
<comment type="caution">
    <text evidence="1">The sequence shown here is derived from an EMBL/GenBank/DDBJ whole genome shotgun (WGS) entry which is preliminary data.</text>
</comment>
<name>A0AAD6LL44_9ROSI</name>
<reference evidence="1 2" key="1">
    <citation type="journal article" date="2023" name="Mol. Ecol. Resour.">
        <title>Chromosome-level genome assembly of a triploid poplar Populus alba 'Berolinensis'.</title>
        <authorList>
            <person name="Chen S."/>
            <person name="Yu Y."/>
            <person name="Wang X."/>
            <person name="Wang S."/>
            <person name="Zhang T."/>
            <person name="Zhou Y."/>
            <person name="He R."/>
            <person name="Meng N."/>
            <person name="Wang Y."/>
            <person name="Liu W."/>
            <person name="Liu Z."/>
            <person name="Liu J."/>
            <person name="Guo Q."/>
            <person name="Huang H."/>
            <person name="Sederoff R.R."/>
            <person name="Wang G."/>
            <person name="Qu G."/>
            <person name="Chen S."/>
        </authorList>
    </citation>
    <scope>NUCLEOTIDE SEQUENCE [LARGE SCALE GENOMIC DNA]</scope>
    <source>
        <strain evidence="1">SC-2020</strain>
    </source>
</reference>
<keyword evidence="2" id="KW-1185">Reference proteome</keyword>
<dbReference type="AlphaFoldDB" id="A0AAD6LL44"/>
<accession>A0AAD6LL44</accession>
<gene>
    <name evidence="1" type="ORF">NC653_036846</name>
</gene>
<evidence type="ECO:0000313" key="1">
    <source>
        <dbReference type="EMBL" id="KAJ6969000.1"/>
    </source>
</evidence>